<dbReference type="PROSITE" id="PS50113">
    <property type="entry name" value="PAC"/>
    <property type="match status" value="1"/>
</dbReference>
<dbReference type="InterPro" id="IPR003594">
    <property type="entry name" value="HATPase_dom"/>
</dbReference>
<dbReference type="SUPFAM" id="SSF47384">
    <property type="entry name" value="Homodimeric domain of signal transducing histidine kinase"/>
    <property type="match status" value="1"/>
</dbReference>
<dbReference type="InterPro" id="IPR035965">
    <property type="entry name" value="PAS-like_dom_sf"/>
</dbReference>
<dbReference type="PRINTS" id="PR00344">
    <property type="entry name" value="BCTRLSENSOR"/>
</dbReference>
<accession>A0ABR7BB52</accession>
<comment type="caution">
    <text evidence="10">The sequence shown here is derived from an EMBL/GenBank/DDBJ whole genome shotgun (WGS) entry which is preliminary data.</text>
</comment>
<dbReference type="PANTHER" id="PTHR43711">
    <property type="entry name" value="TWO-COMPONENT HISTIDINE KINASE"/>
    <property type="match status" value="1"/>
</dbReference>
<dbReference type="InterPro" id="IPR036097">
    <property type="entry name" value="HisK_dim/P_sf"/>
</dbReference>
<feature type="transmembrane region" description="Helical" evidence="7">
    <location>
        <begin position="376"/>
        <end position="398"/>
    </location>
</feature>
<dbReference type="SUPFAM" id="SSF55874">
    <property type="entry name" value="ATPase domain of HSP90 chaperone/DNA topoisomerase II/histidine kinase"/>
    <property type="match status" value="1"/>
</dbReference>
<dbReference type="Gene3D" id="3.30.565.10">
    <property type="entry name" value="Histidine kinase-like ATPase, C-terminal domain"/>
    <property type="match status" value="1"/>
</dbReference>
<dbReference type="Gene3D" id="1.10.287.130">
    <property type="match status" value="1"/>
</dbReference>
<keyword evidence="7" id="KW-0472">Membrane</keyword>
<dbReference type="PROSITE" id="PS50109">
    <property type="entry name" value="HIS_KIN"/>
    <property type="match status" value="1"/>
</dbReference>
<dbReference type="Pfam" id="PF00512">
    <property type="entry name" value="HisKA"/>
    <property type="match status" value="1"/>
</dbReference>
<evidence type="ECO:0000313" key="11">
    <source>
        <dbReference type="Proteomes" id="UP000660131"/>
    </source>
</evidence>
<gene>
    <name evidence="10" type="ORF">H8S56_05135</name>
</gene>
<keyword evidence="11" id="KW-1185">Reference proteome</keyword>
<dbReference type="Gene3D" id="3.30.450.20">
    <property type="entry name" value="PAS domain"/>
    <property type="match status" value="3"/>
</dbReference>
<keyword evidence="7" id="KW-1133">Transmembrane helix</keyword>
<dbReference type="PANTHER" id="PTHR43711:SF31">
    <property type="entry name" value="HISTIDINE KINASE"/>
    <property type="match status" value="1"/>
</dbReference>
<dbReference type="InterPro" id="IPR004358">
    <property type="entry name" value="Sig_transdc_His_kin-like_C"/>
</dbReference>
<comment type="catalytic activity">
    <reaction evidence="1">
        <text>ATP + protein L-histidine = ADP + protein N-phospho-L-histidine.</text>
        <dbReference type="EC" id="2.7.13.3"/>
    </reaction>
</comment>
<keyword evidence="4" id="KW-0808">Transferase</keyword>
<dbReference type="SUPFAM" id="SSF55785">
    <property type="entry name" value="PYP-like sensor domain (PAS domain)"/>
    <property type="match status" value="1"/>
</dbReference>
<dbReference type="EMBL" id="JACONV010000002">
    <property type="protein sequence ID" value="MBC3954383.1"/>
    <property type="molecule type" value="Genomic_DNA"/>
</dbReference>
<name>A0ABR7BB52_9PSED</name>
<evidence type="ECO:0000256" key="2">
    <source>
        <dbReference type="ARBA" id="ARBA00012438"/>
    </source>
</evidence>
<keyword evidence="5" id="KW-0418">Kinase</keyword>
<dbReference type="CDD" id="cd12913">
    <property type="entry name" value="PDC1_MCP_like"/>
    <property type="match status" value="1"/>
</dbReference>
<dbReference type="Proteomes" id="UP000660131">
    <property type="component" value="Unassembled WGS sequence"/>
</dbReference>
<feature type="domain" description="PAC" evidence="9">
    <location>
        <begin position="536"/>
        <end position="588"/>
    </location>
</feature>
<keyword evidence="7" id="KW-0812">Transmembrane</keyword>
<feature type="transmembrane region" description="Helical" evidence="7">
    <location>
        <begin position="21"/>
        <end position="40"/>
    </location>
</feature>
<proteinExistence type="predicted"/>
<dbReference type="RefSeq" id="WP_187518059.1">
    <property type="nucleotide sequence ID" value="NZ_JACONV010000002.1"/>
</dbReference>
<dbReference type="SMART" id="SM00388">
    <property type="entry name" value="HisKA"/>
    <property type="match status" value="1"/>
</dbReference>
<evidence type="ECO:0000256" key="7">
    <source>
        <dbReference type="SAM" id="Phobius"/>
    </source>
</evidence>
<dbReference type="InterPro" id="IPR003661">
    <property type="entry name" value="HisK_dim/P_dom"/>
</dbReference>
<keyword evidence="6" id="KW-0902">Two-component regulatory system</keyword>
<dbReference type="CDD" id="cd00082">
    <property type="entry name" value="HisKA"/>
    <property type="match status" value="1"/>
</dbReference>
<dbReference type="InterPro" id="IPR005467">
    <property type="entry name" value="His_kinase_dom"/>
</dbReference>
<dbReference type="InterPro" id="IPR036890">
    <property type="entry name" value="HATPase_C_sf"/>
</dbReference>
<evidence type="ECO:0000256" key="3">
    <source>
        <dbReference type="ARBA" id="ARBA00022553"/>
    </source>
</evidence>
<evidence type="ECO:0000259" key="8">
    <source>
        <dbReference type="PROSITE" id="PS50109"/>
    </source>
</evidence>
<feature type="domain" description="Histidine kinase" evidence="8">
    <location>
        <begin position="606"/>
        <end position="825"/>
    </location>
</feature>
<evidence type="ECO:0000256" key="5">
    <source>
        <dbReference type="ARBA" id="ARBA00022777"/>
    </source>
</evidence>
<dbReference type="InterPro" id="IPR000014">
    <property type="entry name" value="PAS"/>
</dbReference>
<dbReference type="InterPro" id="IPR050736">
    <property type="entry name" value="Sensor_HK_Regulatory"/>
</dbReference>
<protein>
    <recommendedName>
        <fullName evidence="2">histidine kinase</fullName>
        <ecNumber evidence="2">2.7.13.3</ecNumber>
    </recommendedName>
</protein>
<evidence type="ECO:0000313" key="10">
    <source>
        <dbReference type="EMBL" id="MBC3954383.1"/>
    </source>
</evidence>
<dbReference type="CDD" id="cd00130">
    <property type="entry name" value="PAS"/>
    <property type="match status" value="1"/>
</dbReference>
<sequence>MSQVKPSIEFRHWIWRAFLRTSLVPLVVVELALLTAYFLANQSILDSQSNYLHQNATRELQASVKQNADIVDSELEQISSLSQLLASTVETELAETLPYEPAKLATSPDGVRYSDVNDGGAASFYSNITPLDRQDLDMVSRLKRVDFMLKALKDGNPLITSVYFNSADSYNRIYPWIDTLAQYPHDMNIPLFNFYYLADTKHNPLRIPVWTDVYLDPAGNGWMMSVVTPVYIGDTLKGVVGIDVTVDAILQKIARLHVPWAGYLTLVSKEHTIMALPTEAESDFGVPPLESSAVYTKIRREHFKSSEFSLASHPDLRALDSALKLQPEGLISAELDKRTHLMAWSKIRSAEWNLLAVVEEHIVMQEIQHQAKHFQYVGYLMVAGLLAFYAVFFAYLWMRSRSLSRQISLPMLGLANMMREIGQGNWAPRAPRSSIKELNTMSSKTLDMGRQLDAADARQRAAQQRLQIVLENVTEGMWEYTPQSDTFMFKGPLCTRFGLPATNVSPKHLLGLMPEEDRQGFWRLLEAVQAKEACVAEVEFRLPDRQGELIWLLCRASTLSSPATCSTTVVGTCVDIDTLKQVEHDLREKTIEAQAASQTKSRFISSMSHELRTPLNAIQGFAQLSQLHPDVSPAQAHAYTQEIMNASKHLQQLVEALLEWSSLQAEAPRLTLKPVDVETLFQECFAMITPQTFAQGLSLKIRSLPQPCLVIADGRRVKQVLINLLTNAAKYNRANGSIVIGAEVDEQQQVVRLFVEDTGQGIDAELLEQLFQPFQRLGKENSKIQGTGIGLALCRELAELMNGKMGVISKVATGSRFWIELPMGFSQNV</sequence>
<dbReference type="EC" id="2.7.13.3" evidence="2"/>
<dbReference type="Gene3D" id="6.10.340.10">
    <property type="match status" value="1"/>
</dbReference>
<dbReference type="NCBIfam" id="TIGR00229">
    <property type="entry name" value="sensory_box"/>
    <property type="match status" value="1"/>
</dbReference>
<organism evidence="10 11">
    <name type="scientific">Pseudomonas triticifolii</name>
    <dbReference type="NCBI Taxonomy" id="2762592"/>
    <lineage>
        <taxon>Bacteria</taxon>
        <taxon>Pseudomonadati</taxon>
        <taxon>Pseudomonadota</taxon>
        <taxon>Gammaproteobacteria</taxon>
        <taxon>Pseudomonadales</taxon>
        <taxon>Pseudomonadaceae</taxon>
        <taxon>Pseudomonas</taxon>
    </lineage>
</organism>
<keyword evidence="3" id="KW-0597">Phosphoprotein</keyword>
<evidence type="ECO:0000256" key="1">
    <source>
        <dbReference type="ARBA" id="ARBA00000085"/>
    </source>
</evidence>
<dbReference type="InterPro" id="IPR000700">
    <property type="entry name" value="PAS-assoc_C"/>
</dbReference>
<evidence type="ECO:0000256" key="4">
    <source>
        <dbReference type="ARBA" id="ARBA00022679"/>
    </source>
</evidence>
<dbReference type="SMART" id="SM00387">
    <property type="entry name" value="HATPase_c"/>
    <property type="match status" value="1"/>
</dbReference>
<evidence type="ECO:0000259" key="9">
    <source>
        <dbReference type="PROSITE" id="PS50113"/>
    </source>
</evidence>
<dbReference type="Pfam" id="PF02518">
    <property type="entry name" value="HATPase_c"/>
    <property type="match status" value="1"/>
</dbReference>
<reference evidence="10 11" key="1">
    <citation type="submission" date="2020-08" db="EMBL/GenBank/DDBJ databases">
        <title>Putative novel bacterial strains isolated from necrotic wheat leaf tissues caused by Xanthomonas translucens.</title>
        <authorList>
            <person name="Tambong J.T."/>
        </authorList>
    </citation>
    <scope>NUCLEOTIDE SEQUENCE [LARGE SCALE GENOMIC DNA]</scope>
    <source>
        <strain evidence="10 11">DOAB 1067</strain>
    </source>
</reference>
<evidence type="ECO:0000256" key="6">
    <source>
        <dbReference type="ARBA" id="ARBA00023012"/>
    </source>
</evidence>